<dbReference type="OrthoDB" id="5333016at2"/>
<evidence type="ECO:0000256" key="1">
    <source>
        <dbReference type="ARBA" id="ARBA00023186"/>
    </source>
</evidence>
<dbReference type="RefSeq" id="WP_087438636.1">
    <property type="nucleotide sequence ID" value="NZ_CP021416.1"/>
</dbReference>
<evidence type="ECO:0000313" key="3">
    <source>
        <dbReference type="EMBL" id="ARU48720.1"/>
    </source>
</evidence>
<dbReference type="KEGG" id="suls:Sdiek1_1557"/>
<name>A0A1Y0HL89_9BACT</name>
<dbReference type="Pfam" id="PF00226">
    <property type="entry name" value="DnaJ"/>
    <property type="match status" value="1"/>
</dbReference>
<accession>A0A1Y0HL89</accession>
<dbReference type="CDD" id="cd06257">
    <property type="entry name" value="DnaJ"/>
    <property type="match status" value="1"/>
</dbReference>
<gene>
    <name evidence="3" type="ORF">Sdiek1_1557</name>
</gene>
<dbReference type="GO" id="GO:0003677">
    <property type="term" value="F:DNA binding"/>
    <property type="evidence" value="ECO:0007669"/>
    <property type="project" value="UniProtKB-KW"/>
</dbReference>
<dbReference type="NCBIfam" id="NF006503">
    <property type="entry name" value="PRK08937.3-3"/>
    <property type="match status" value="1"/>
</dbReference>
<evidence type="ECO:0000259" key="2">
    <source>
        <dbReference type="PROSITE" id="PS50076"/>
    </source>
</evidence>
<protein>
    <submittedName>
        <fullName evidence="3">Curved DNA-binding protein</fullName>
    </submittedName>
</protein>
<reference evidence="4" key="1">
    <citation type="submission" date="2017-05" db="EMBL/GenBank/DDBJ databases">
        <title>Dechlorination kinetics govern the competition between two new strains of the genus Sulfurospirillum.</title>
        <authorList>
            <person name="Buttet G.F."/>
            <person name="Murray A.M."/>
            <person name="Goris T."/>
            <person name="Burion M."/>
            <person name="Lin B."/>
            <person name="Rolle M."/>
            <person name="Maillard J."/>
        </authorList>
    </citation>
    <scope>NUCLEOTIDE SEQUENCE [LARGE SCALE GENOMIC DNA]</scope>
    <source>
        <strain evidence="4">SL2-1</strain>
    </source>
</reference>
<dbReference type="PANTHER" id="PTHR44145:SF3">
    <property type="entry name" value="DNAJ HOMOLOG SUBFAMILY A MEMBER 3, MITOCHONDRIAL"/>
    <property type="match status" value="1"/>
</dbReference>
<dbReference type="SMART" id="SM00271">
    <property type="entry name" value="DnaJ"/>
    <property type="match status" value="1"/>
</dbReference>
<keyword evidence="1" id="KW-0143">Chaperone</keyword>
<dbReference type="PANTHER" id="PTHR44145">
    <property type="entry name" value="DNAJ HOMOLOG SUBFAMILY A MEMBER 3, MITOCHONDRIAL"/>
    <property type="match status" value="1"/>
</dbReference>
<keyword evidence="3" id="KW-0238">DNA-binding</keyword>
<dbReference type="Gene3D" id="1.10.287.110">
    <property type="entry name" value="DnaJ domain"/>
    <property type="match status" value="1"/>
</dbReference>
<dbReference type="InterPro" id="IPR036869">
    <property type="entry name" value="J_dom_sf"/>
</dbReference>
<evidence type="ECO:0000313" key="4">
    <source>
        <dbReference type="Proteomes" id="UP000196005"/>
    </source>
</evidence>
<keyword evidence="4" id="KW-1185">Reference proteome</keyword>
<dbReference type="SUPFAM" id="SSF46565">
    <property type="entry name" value="Chaperone J-domain"/>
    <property type="match status" value="1"/>
</dbReference>
<dbReference type="Proteomes" id="UP000196005">
    <property type="component" value="Chromosome"/>
</dbReference>
<feature type="domain" description="J" evidence="2">
    <location>
        <begin position="207"/>
        <end position="276"/>
    </location>
</feature>
<dbReference type="InterPro" id="IPR051938">
    <property type="entry name" value="Apopto_cytoskel_mod"/>
</dbReference>
<dbReference type="InterPro" id="IPR001623">
    <property type="entry name" value="DnaJ_domain"/>
</dbReference>
<dbReference type="PROSITE" id="PS50076">
    <property type="entry name" value="DNAJ_2"/>
    <property type="match status" value="1"/>
</dbReference>
<dbReference type="EMBL" id="CP021416">
    <property type="protein sequence ID" value="ARU48720.1"/>
    <property type="molecule type" value="Genomic_DNA"/>
</dbReference>
<proteinExistence type="predicted"/>
<sequence length="276" mass="32485">MHLSLSHDMLALTIQEDSKTFYFLQNIADKNFQKKIGRKDKMIIFKEQDELVQRRYFLKLISKIYLRKTGNVEQARIIENTIDKSIKISLLKSNQVLQKMSINLSIEDNYAVVFYMGSHNTLFASYLKSYFKDHLVRIRPKNGTITLYPNSDITVRLLEKLLAQKELFGCFVEFSYFMDDFLAYKKSFVSKRAKRSRHNALFSLLEEYFGVLGCKMEDSFDMIRSNYLTLVKKYHPDSCGLYDGDLHVKYVAKFQEVQNAYEMLKMHFRHADAKSA</sequence>
<organism evidence="3 4">
    <name type="scientific">Sulfurospirillum diekertiae</name>
    <dbReference type="NCBI Taxonomy" id="1854492"/>
    <lineage>
        <taxon>Bacteria</taxon>
        <taxon>Pseudomonadati</taxon>
        <taxon>Campylobacterota</taxon>
        <taxon>Epsilonproteobacteria</taxon>
        <taxon>Campylobacterales</taxon>
        <taxon>Sulfurospirillaceae</taxon>
        <taxon>Sulfurospirillum</taxon>
    </lineage>
</organism>
<dbReference type="AlphaFoldDB" id="A0A1Y0HL89"/>